<evidence type="ECO:0000313" key="3">
    <source>
        <dbReference type="Proteomes" id="UP000268321"/>
    </source>
</evidence>
<evidence type="ECO:0000256" key="1">
    <source>
        <dbReference type="SAM" id="Coils"/>
    </source>
</evidence>
<feature type="coiled-coil region" evidence="1">
    <location>
        <begin position="407"/>
        <end position="441"/>
    </location>
</feature>
<keyword evidence="1" id="KW-0175">Coiled coil</keyword>
<name>A0A4P9ZG58_9ASCO</name>
<dbReference type="Proteomes" id="UP000268321">
    <property type="component" value="Unassembled WGS sequence"/>
</dbReference>
<dbReference type="EMBL" id="ML004434">
    <property type="protein sequence ID" value="RKP32066.1"/>
    <property type="molecule type" value="Genomic_DNA"/>
</dbReference>
<accession>A0A4P9ZG58</accession>
<dbReference type="OrthoDB" id="4085843at2759"/>
<feature type="coiled-coil region" evidence="1">
    <location>
        <begin position="328"/>
        <end position="383"/>
    </location>
</feature>
<gene>
    <name evidence="2" type="ORF">METBISCDRAFT_21792</name>
</gene>
<proteinExistence type="predicted"/>
<keyword evidence="3" id="KW-1185">Reference proteome</keyword>
<sequence>MTTPLSTTLVFRQSELHDMLRMAPHTAAYTSAPLDIDALVAALESQEPFWREVIECYSDASVRRNHLARLEDYVLAGLPDLLRGAVYAKVLQVKHSVDKNTYASLVRGTELRAGTSEMPLSAVDPAVHRVLRVFEHCLSESSPVTLRDARTRTYRFVADVAALLINHCTLGERDVLALLFRFAELHTRLAKDEFAYKACRAVEHVAAAQYMHVVMQGVDLEQFFGDALHGCLALGADERVRVKFLDLVVFEGFDSVARVLVAQFVCHGDAVLARRNRELADYLSGNFLAAVDETALEQLVKVEFPLIMYENEFHLMNANAISSNDQELLNMKEAYDELMHKKADLEARVEGLLKSHQEIQSQNDDFAQQLKTAQRERQELADVHTNLLRHYARLTMQENLRNTVQANEDISRSNQDLEGQIRELEAAVEKKRAKLAKLRNKK</sequence>
<protein>
    <submittedName>
        <fullName evidence="2">Uncharacterized protein</fullName>
    </submittedName>
</protein>
<dbReference type="AlphaFoldDB" id="A0A4P9ZG58"/>
<organism evidence="2 3">
    <name type="scientific">Metschnikowia bicuspidata</name>
    <dbReference type="NCBI Taxonomy" id="27322"/>
    <lineage>
        <taxon>Eukaryota</taxon>
        <taxon>Fungi</taxon>
        <taxon>Dikarya</taxon>
        <taxon>Ascomycota</taxon>
        <taxon>Saccharomycotina</taxon>
        <taxon>Pichiomycetes</taxon>
        <taxon>Metschnikowiaceae</taxon>
        <taxon>Metschnikowia</taxon>
    </lineage>
</organism>
<evidence type="ECO:0000313" key="2">
    <source>
        <dbReference type="EMBL" id="RKP32066.1"/>
    </source>
</evidence>
<reference evidence="3" key="1">
    <citation type="journal article" date="2018" name="Nat. Microbiol.">
        <title>Leveraging single-cell genomics to expand the fungal tree of life.</title>
        <authorList>
            <person name="Ahrendt S.R."/>
            <person name="Quandt C.A."/>
            <person name="Ciobanu D."/>
            <person name="Clum A."/>
            <person name="Salamov A."/>
            <person name="Andreopoulos B."/>
            <person name="Cheng J.F."/>
            <person name="Woyke T."/>
            <person name="Pelin A."/>
            <person name="Henrissat B."/>
            <person name="Reynolds N.K."/>
            <person name="Benny G.L."/>
            <person name="Smith M.E."/>
            <person name="James T.Y."/>
            <person name="Grigoriev I.V."/>
        </authorList>
    </citation>
    <scope>NUCLEOTIDE SEQUENCE [LARGE SCALE GENOMIC DNA]</scope>
    <source>
        <strain evidence="3">Baker2002</strain>
    </source>
</reference>